<feature type="region of interest" description="Disordered" evidence="1">
    <location>
        <begin position="1"/>
        <end position="50"/>
    </location>
</feature>
<evidence type="ECO:0000313" key="3">
    <source>
        <dbReference type="Proteomes" id="UP000287651"/>
    </source>
</evidence>
<organism evidence="2 3">
    <name type="scientific">Ensete ventricosum</name>
    <name type="common">Abyssinian banana</name>
    <name type="synonym">Musa ensete</name>
    <dbReference type="NCBI Taxonomy" id="4639"/>
    <lineage>
        <taxon>Eukaryota</taxon>
        <taxon>Viridiplantae</taxon>
        <taxon>Streptophyta</taxon>
        <taxon>Embryophyta</taxon>
        <taxon>Tracheophyta</taxon>
        <taxon>Spermatophyta</taxon>
        <taxon>Magnoliopsida</taxon>
        <taxon>Liliopsida</taxon>
        <taxon>Zingiberales</taxon>
        <taxon>Musaceae</taxon>
        <taxon>Ensete</taxon>
    </lineage>
</organism>
<comment type="caution">
    <text evidence="2">The sequence shown here is derived from an EMBL/GenBank/DDBJ whole genome shotgun (WGS) entry which is preliminary data.</text>
</comment>
<name>A0A426XC20_ENSVE</name>
<gene>
    <name evidence="2" type="ORF">B296_00035713</name>
</gene>
<evidence type="ECO:0000313" key="2">
    <source>
        <dbReference type="EMBL" id="RRT37036.1"/>
    </source>
</evidence>
<feature type="compositionally biased region" description="Acidic residues" evidence="1">
    <location>
        <begin position="1"/>
        <end position="10"/>
    </location>
</feature>
<accession>A0A426XC20</accession>
<reference evidence="2 3" key="1">
    <citation type="journal article" date="2014" name="Agronomy (Basel)">
        <title>A Draft Genome Sequence for Ensete ventricosum, the Drought-Tolerant Tree Against Hunger.</title>
        <authorList>
            <person name="Harrison J."/>
            <person name="Moore K.A."/>
            <person name="Paszkiewicz K."/>
            <person name="Jones T."/>
            <person name="Grant M."/>
            <person name="Ambacheew D."/>
            <person name="Muzemil S."/>
            <person name="Studholme D.J."/>
        </authorList>
    </citation>
    <scope>NUCLEOTIDE SEQUENCE [LARGE SCALE GENOMIC DNA]</scope>
</reference>
<dbReference type="AlphaFoldDB" id="A0A426XC20"/>
<dbReference type="Proteomes" id="UP000287651">
    <property type="component" value="Unassembled WGS sequence"/>
</dbReference>
<feature type="non-terminal residue" evidence="2">
    <location>
        <position position="50"/>
    </location>
</feature>
<evidence type="ECO:0000256" key="1">
    <source>
        <dbReference type="SAM" id="MobiDB-lite"/>
    </source>
</evidence>
<sequence>MAYEGNEEEGQPGMARQAVAKAPLQGGGRLRPGPLQGAAGCGQDPCKGRP</sequence>
<dbReference type="EMBL" id="AMZH03022774">
    <property type="protein sequence ID" value="RRT37036.1"/>
    <property type="molecule type" value="Genomic_DNA"/>
</dbReference>
<proteinExistence type="predicted"/>
<protein>
    <submittedName>
        <fullName evidence="2">Uncharacterized protein</fullName>
    </submittedName>
</protein>